<dbReference type="EMBL" id="JAWXYG010000011">
    <property type="protein sequence ID" value="KAK4259019.1"/>
    <property type="molecule type" value="Genomic_DNA"/>
</dbReference>
<dbReference type="Proteomes" id="UP001293593">
    <property type="component" value="Unassembled WGS sequence"/>
</dbReference>
<dbReference type="InterPro" id="IPR027949">
    <property type="entry name" value="Chloroplast_duf"/>
</dbReference>
<reference evidence="1" key="1">
    <citation type="submission" date="2023-10" db="EMBL/GenBank/DDBJ databases">
        <title>Chromosome-level genome of the transformable northern wattle, Acacia crassicarpa.</title>
        <authorList>
            <person name="Massaro I."/>
            <person name="Sinha N.R."/>
            <person name="Poethig S."/>
            <person name="Leichty A.R."/>
        </authorList>
    </citation>
    <scope>NUCLEOTIDE SEQUENCE</scope>
    <source>
        <strain evidence="1">Acra3RX</strain>
        <tissue evidence="1">Leaf</tissue>
    </source>
</reference>
<organism evidence="1 2">
    <name type="scientific">Acacia crassicarpa</name>
    <name type="common">northern wattle</name>
    <dbReference type="NCBI Taxonomy" id="499986"/>
    <lineage>
        <taxon>Eukaryota</taxon>
        <taxon>Viridiplantae</taxon>
        <taxon>Streptophyta</taxon>
        <taxon>Embryophyta</taxon>
        <taxon>Tracheophyta</taxon>
        <taxon>Spermatophyta</taxon>
        <taxon>Magnoliopsida</taxon>
        <taxon>eudicotyledons</taxon>
        <taxon>Gunneridae</taxon>
        <taxon>Pentapetalae</taxon>
        <taxon>rosids</taxon>
        <taxon>fabids</taxon>
        <taxon>Fabales</taxon>
        <taxon>Fabaceae</taxon>
        <taxon>Caesalpinioideae</taxon>
        <taxon>mimosoid clade</taxon>
        <taxon>Acacieae</taxon>
        <taxon>Acacia</taxon>
    </lineage>
</organism>
<proteinExistence type="predicted"/>
<accession>A0AAE1IZH3</accession>
<dbReference type="AlphaFoldDB" id="A0AAE1IZH3"/>
<sequence>MITLTTSTMAGVVGITTASGAPLLAFKLSSGLLFSAATGMLVIMNKIQLSQLAEEQHNATRLFRQLQNEI</sequence>
<dbReference type="Pfam" id="PF14476">
    <property type="entry name" value="Chloroplast_duf"/>
    <property type="match status" value="1"/>
</dbReference>
<evidence type="ECO:0000313" key="1">
    <source>
        <dbReference type="EMBL" id="KAK4259019.1"/>
    </source>
</evidence>
<name>A0AAE1IZH3_9FABA</name>
<evidence type="ECO:0000313" key="2">
    <source>
        <dbReference type="Proteomes" id="UP001293593"/>
    </source>
</evidence>
<comment type="caution">
    <text evidence="1">The sequence shown here is derived from an EMBL/GenBank/DDBJ whole genome shotgun (WGS) entry which is preliminary data.</text>
</comment>
<gene>
    <name evidence="1" type="ORF">QN277_005397</name>
</gene>
<keyword evidence="2" id="KW-1185">Reference proteome</keyword>
<dbReference type="PANTHER" id="PTHR33358:SF12">
    <property type="entry name" value="F-BOX PROTEIN WITH A DOMAIN PROTEIN"/>
    <property type="match status" value="1"/>
</dbReference>
<protein>
    <submittedName>
        <fullName evidence="1">Uncharacterized protein</fullName>
    </submittedName>
</protein>
<dbReference type="PANTHER" id="PTHR33358">
    <property type="entry name" value="F-BOX PROTEIN WITH A DOMAIN PROTEIN"/>
    <property type="match status" value="1"/>
</dbReference>